<feature type="compositionally biased region" description="Basic and acidic residues" evidence="1">
    <location>
        <begin position="1"/>
        <end position="19"/>
    </location>
</feature>
<dbReference type="Proteomes" id="UP001230051">
    <property type="component" value="Unassembled WGS sequence"/>
</dbReference>
<dbReference type="EMBL" id="JAGXEW010000019">
    <property type="protein sequence ID" value="KAK1160994.1"/>
    <property type="molecule type" value="Genomic_DNA"/>
</dbReference>
<evidence type="ECO:0000313" key="2">
    <source>
        <dbReference type="EMBL" id="KAK1160994.1"/>
    </source>
</evidence>
<dbReference type="PANTHER" id="PTHR28422:SF1">
    <property type="entry name" value="SIMILAR TO HUMAN CHROMOSOME 15 OPEN READING FRAME 39"/>
    <property type="match status" value="1"/>
</dbReference>
<organism evidence="2 3">
    <name type="scientific">Acipenser oxyrinchus oxyrinchus</name>
    <dbReference type="NCBI Taxonomy" id="40147"/>
    <lineage>
        <taxon>Eukaryota</taxon>
        <taxon>Metazoa</taxon>
        <taxon>Chordata</taxon>
        <taxon>Craniata</taxon>
        <taxon>Vertebrata</taxon>
        <taxon>Euteleostomi</taxon>
        <taxon>Actinopterygii</taxon>
        <taxon>Chondrostei</taxon>
        <taxon>Acipenseriformes</taxon>
        <taxon>Acipenseridae</taxon>
        <taxon>Acipenser</taxon>
    </lineage>
</organism>
<protein>
    <submittedName>
        <fullName evidence="2">Uncharacterized protein</fullName>
    </submittedName>
</protein>
<sequence length="452" mass="50947">MSGKEDQKAQDSGNTDKSRSPSSPLMPVINNVFSLAPYKAYLEASGILSFPNTEKEVSSPCSRQKSERQASESYSKQETERPASRSSPITGREDSCKRETEAKNEAVEWGKRESKQAVCDTRQPTAHFDLKADKSNLLQPNLDGHTLCNLEQIEKRDFQTVVSTPTSESPVSSSTTTFMHKKFQVLKPAPTKLVVTPPPLKNTNNEPSPTVEKHLSVQSLKLPTFKLILPDIIKTVSPRAPEVSLSLSEADSSAKTNKHSHRYFMELHQSLNRLIANSMSHTPEEELKDLLAKMEEDHESKSLPSKTKNISRILEVLKAPWGKEVWLKSGEIASALSCILSQLEIYIYTKNCPFPHVIRAGTIFIPMVVVKETLFPQLQGCYIDQVLQEHRVELRPTTLSEERLLTQLQQRCCSSKLRRLLSLKQLPTIYPDLLSLYYHDCVHKHLSKQKSS</sequence>
<dbReference type="Pfam" id="PF17663">
    <property type="entry name" value="DUF5525"/>
    <property type="match status" value="1"/>
</dbReference>
<evidence type="ECO:0000256" key="1">
    <source>
        <dbReference type="SAM" id="MobiDB-lite"/>
    </source>
</evidence>
<reference evidence="2" key="1">
    <citation type="submission" date="2022-02" db="EMBL/GenBank/DDBJ databases">
        <title>Atlantic sturgeon de novo genome assembly.</title>
        <authorList>
            <person name="Stock M."/>
            <person name="Klopp C."/>
            <person name="Guiguen Y."/>
            <person name="Cabau C."/>
            <person name="Parinello H."/>
            <person name="Santidrian Yebra-Pimentel E."/>
            <person name="Kuhl H."/>
            <person name="Dirks R.P."/>
            <person name="Guessner J."/>
            <person name="Wuertz S."/>
            <person name="Du K."/>
            <person name="Schartl M."/>
        </authorList>
    </citation>
    <scope>NUCLEOTIDE SEQUENCE</scope>
    <source>
        <strain evidence="2">STURGEONOMICS-FGT-2020</strain>
        <tissue evidence="2">Whole blood</tissue>
    </source>
</reference>
<feature type="region of interest" description="Disordered" evidence="1">
    <location>
        <begin position="52"/>
        <end position="114"/>
    </location>
</feature>
<evidence type="ECO:0000313" key="3">
    <source>
        <dbReference type="Proteomes" id="UP001230051"/>
    </source>
</evidence>
<gene>
    <name evidence="2" type="ORF">AOXY_G19860</name>
</gene>
<name>A0AAD8CZM8_ACIOX</name>
<dbReference type="InterPro" id="IPR037656">
    <property type="entry name" value="DUF5525"/>
</dbReference>
<accession>A0AAD8CZM8</accession>
<feature type="compositionally biased region" description="Basic and acidic residues" evidence="1">
    <location>
        <begin position="91"/>
        <end position="114"/>
    </location>
</feature>
<comment type="caution">
    <text evidence="2">The sequence shown here is derived from an EMBL/GenBank/DDBJ whole genome shotgun (WGS) entry which is preliminary data.</text>
</comment>
<feature type="region of interest" description="Disordered" evidence="1">
    <location>
        <begin position="1"/>
        <end position="27"/>
    </location>
</feature>
<keyword evidence="3" id="KW-1185">Reference proteome</keyword>
<dbReference type="AlphaFoldDB" id="A0AAD8CZM8"/>
<feature type="compositionally biased region" description="Basic and acidic residues" evidence="1">
    <location>
        <begin position="64"/>
        <end position="83"/>
    </location>
</feature>
<proteinExistence type="predicted"/>
<dbReference type="PANTHER" id="PTHR28422">
    <property type="entry name" value="SIMILAR TO HUMAN CHROMOSOME 15 OPEN READING FRAME 39"/>
    <property type="match status" value="1"/>
</dbReference>